<sequence>MASSFPAQRSCNFSCLLSGYCLQERFVSKQGLSHATIHH</sequence>
<protein>
    <submittedName>
        <fullName evidence="1">Uncharacterized protein</fullName>
    </submittedName>
</protein>
<dbReference type="EMBL" id="GBRH01198150">
    <property type="protein sequence ID" value="JAD99745.1"/>
    <property type="molecule type" value="Transcribed_RNA"/>
</dbReference>
<accession>A0A0A9EPF3</accession>
<name>A0A0A9EPF3_ARUDO</name>
<organism evidence="1">
    <name type="scientific">Arundo donax</name>
    <name type="common">Giant reed</name>
    <name type="synonym">Donax arundinaceus</name>
    <dbReference type="NCBI Taxonomy" id="35708"/>
    <lineage>
        <taxon>Eukaryota</taxon>
        <taxon>Viridiplantae</taxon>
        <taxon>Streptophyta</taxon>
        <taxon>Embryophyta</taxon>
        <taxon>Tracheophyta</taxon>
        <taxon>Spermatophyta</taxon>
        <taxon>Magnoliopsida</taxon>
        <taxon>Liliopsida</taxon>
        <taxon>Poales</taxon>
        <taxon>Poaceae</taxon>
        <taxon>PACMAD clade</taxon>
        <taxon>Arundinoideae</taxon>
        <taxon>Arundineae</taxon>
        <taxon>Arundo</taxon>
    </lineage>
</organism>
<dbReference type="AlphaFoldDB" id="A0A0A9EPF3"/>
<reference evidence="1" key="2">
    <citation type="journal article" date="2015" name="Data Brief">
        <title>Shoot transcriptome of the giant reed, Arundo donax.</title>
        <authorList>
            <person name="Barrero R.A."/>
            <person name="Guerrero F.D."/>
            <person name="Moolhuijzen P."/>
            <person name="Goolsby J.A."/>
            <person name="Tidwell J."/>
            <person name="Bellgard S.E."/>
            <person name="Bellgard M.I."/>
        </authorList>
    </citation>
    <scope>NUCLEOTIDE SEQUENCE</scope>
    <source>
        <tissue evidence="1">Shoot tissue taken approximately 20 cm above the soil surface</tissue>
    </source>
</reference>
<proteinExistence type="predicted"/>
<evidence type="ECO:0000313" key="1">
    <source>
        <dbReference type="EMBL" id="JAD99745.1"/>
    </source>
</evidence>
<reference evidence="1" key="1">
    <citation type="submission" date="2014-09" db="EMBL/GenBank/DDBJ databases">
        <authorList>
            <person name="Magalhaes I.L.F."/>
            <person name="Oliveira U."/>
            <person name="Santos F.R."/>
            <person name="Vidigal T.H.D.A."/>
            <person name="Brescovit A.D."/>
            <person name="Santos A.J."/>
        </authorList>
    </citation>
    <scope>NUCLEOTIDE SEQUENCE</scope>
    <source>
        <tissue evidence="1">Shoot tissue taken approximately 20 cm above the soil surface</tissue>
    </source>
</reference>